<dbReference type="EMBL" id="WAIE01000005">
    <property type="protein sequence ID" value="KAB1441179.1"/>
    <property type="molecule type" value="Genomic_DNA"/>
</dbReference>
<organism evidence="1 2">
    <name type="scientific">Pseudodesulfovibrio senegalensis</name>
    <dbReference type="NCBI Taxonomy" id="1721087"/>
    <lineage>
        <taxon>Bacteria</taxon>
        <taxon>Pseudomonadati</taxon>
        <taxon>Thermodesulfobacteriota</taxon>
        <taxon>Desulfovibrionia</taxon>
        <taxon>Desulfovibrionales</taxon>
        <taxon>Desulfovibrionaceae</taxon>
    </lineage>
</organism>
<accession>A0A6N6N1D5</accession>
<dbReference type="AlphaFoldDB" id="A0A6N6N1D5"/>
<protein>
    <submittedName>
        <fullName evidence="1">Uncharacterized protein</fullName>
    </submittedName>
</protein>
<evidence type="ECO:0000313" key="1">
    <source>
        <dbReference type="EMBL" id="KAB1441179.1"/>
    </source>
</evidence>
<keyword evidence="2" id="KW-1185">Reference proteome</keyword>
<comment type="caution">
    <text evidence="1">The sequence shown here is derived from an EMBL/GenBank/DDBJ whole genome shotgun (WGS) entry which is preliminary data.</text>
</comment>
<dbReference type="OrthoDB" id="5470424at2"/>
<dbReference type="RefSeq" id="WP_151151434.1">
    <property type="nucleotide sequence ID" value="NZ_WAIE01000005.1"/>
</dbReference>
<evidence type="ECO:0000313" key="2">
    <source>
        <dbReference type="Proteomes" id="UP000438699"/>
    </source>
</evidence>
<proteinExistence type="predicted"/>
<name>A0A6N6N1D5_9BACT</name>
<sequence length="263" mass="29196">MLIYFPYMHEELLPFAPLDHVVFLDPGLEDASPSDAYYRPESLPVSPKQGAALLNDCLRFGEQFKDPSEMAFFGAQTPEEYFKESTLTIKNELRARLNGEVESSQQHDNVPNAQFTLMLAWSLEKGLVESRELEQGVRDSWDMLGQNLGVENADEREAVLGRTVGETSAPAVTPSLPWQRVMESMPPFLPEDAVLVVEEHAPCVGLWEDVGVVFEEAPKDLGLPEASRVCRAAAWLLAGRKHCPESMPWAEREIVVAVVAASA</sequence>
<dbReference type="Proteomes" id="UP000438699">
    <property type="component" value="Unassembled WGS sequence"/>
</dbReference>
<gene>
    <name evidence="1" type="ORF">F8A88_12155</name>
</gene>
<reference evidence="1 2" key="1">
    <citation type="journal article" date="2017" name="Int. J. Syst. Evol. Microbiol.">
        <title>Desulfovibrio senegalensis sp. nov., a mesophilic sulfate reducer isolated from marine sediment.</title>
        <authorList>
            <person name="Thioye A."/>
            <person name="Gam Z.B.A."/>
            <person name="Mbengue M."/>
            <person name="Cayol J.L."/>
            <person name="Joseph-Bartoli M."/>
            <person name="Toure-Kane C."/>
            <person name="Labat M."/>
        </authorList>
    </citation>
    <scope>NUCLEOTIDE SEQUENCE [LARGE SCALE GENOMIC DNA]</scope>
    <source>
        <strain evidence="1 2">DSM 101509</strain>
    </source>
</reference>